<protein>
    <submittedName>
        <fullName evidence="6">3-hydroxyacyl-CoA dehydrogenase family protein</fullName>
        <ecNumber evidence="6">1.1.1.35</ecNumber>
    </submittedName>
</protein>
<dbReference type="InterPro" id="IPR006176">
    <property type="entry name" value="3-OHacyl-CoA_DH_NAD-bd"/>
</dbReference>
<gene>
    <name evidence="6" type="ORF">ACFSFY_14520</name>
</gene>
<dbReference type="PANTHER" id="PTHR48075">
    <property type="entry name" value="3-HYDROXYACYL-COA DEHYDROGENASE FAMILY PROTEIN"/>
    <property type="match status" value="1"/>
</dbReference>
<accession>A0ABW4SJR7</accession>
<reference evidence="7" key="1">
    <citation type="journal article" date="2019" name="Int. J. Syst. Evol. Microbiol.">
        <title>The Global Catalogue of Microorganisms (GCM) 10K type strain sequencing project: providing services to taxonomists for standard genome sequencing and annotation.</title>
        <authorList>
            <consortium name="The Broad Institute Genomics Platform"/>
            <consortium name="The Broad Institute Genome Sequencing Center for Infectious Disease"/>
            <person name="Wu L."/>
            <person name="Ma J."/>
        </authorList>
    </citation>
    <scope>NUCLEOTIDE SEQUENCE [LARGE SCALE GENOMIC DNA]</scope>
    <source>
        <strain evidence="7">CGMCC 4.7177</strain>
    </source>
</reference>
<comment type="similarity">
    <text evidence="2">Belongs to the 3-hydroxyacyl-CoA dehydrogenase family.</text>
</comment>
<keyword evidence="7" id="KW-1185">Reference proteome</keyword>
<feature type="domain" description="3-hydroxyacyl-CoA dehydrogenase NAD binding" evidence="5">
    <location>
        <begin position="4"/>
        <end position="181"/>
    </location>
</feature>
<evidence type="ECO:0000313" key="6">
    <source>
        <dbReference type="EMBL" id="MFD1929254.1"/>
    </source>
</evidence>
<name>A0ABW4SJR7_9BACL</name>
<dbReference type="InterPro" id="IPR022694">
    <property type="entry name" value="3-OHacyl-CoA_DH"/>
</dbReference>
<dbReference type="Gene3D" id="1.10.1040.10">
    <property type="entry name" value="N-(1-d-carboxylethyl)-l-norvaline Dehydrogenase, domain 2"/>
    <property type="match status" value="1"/>
</dbReference>
<evidence type="ECO:0000256" key="1">
    <source>
        <dbReference type="ARBA" id="ARBA00005086"/>
    </source>
</evidence>
<dbReference type="Pfam" id="PF00725">
    <property type="entry name" value="3HCDH"/>
    <property type="match status" value="1"/>
</dbReference>
<proteinExistence type="inferred from homology"/>
<dbReference type="SUPFAM" id="SSF48179">
    <property type="entry name" value="6-phosphogluconate dehydrogenase C-terminal domain-like"/>
    <property type="match status" value="1"/>
</dbReference>
<comment type="pathway">
    <text evidence="1">Lipid metabolism; butanoate metabolism.</text>
</comment>
<sequence length="280" mass="31013">MKSIAIIGAGQMGSGISQYLAMNNMKVTLIDYKDSNINKAMASIESGLNKLLLKEKITKEKLLQVQNNIHYATTLDYCSEMELVIEAIPEDIDKKEQLIVTLSGIMNDNAILATNTSSYSITKLGTLYKNPSKVIGLHFFNPAVLMPLIEVIRGLETSSETVDKVSTFINSISKEAVFVQDQSGFVVNRILIPMINEAVFVLQEGIATAEEIDKAMKLGSNQPMGPLELADFIGLDTCLSIMKTLQTDFGDDKYRPAPLLQKYVHANRLGRKTKKGFYTY</sequence>
<dbReference type="InterPro" id="IPR006108">
    <property type="entry name" value="3HC_DH_C"/>
</dbReference>
<evidence type="ECO:0000259" key="5">
    <source>
        <dbReference type="Pfam" id="PF02737"/>
    </source>
</evidence>
<organism evidence="6 7">
    <name type="scientific">Sporosarcina siberiensis</name>
    <dbReference type="NCBI Taxonomy" id="1365606"/>
    <lineage>
        <taxon>Bacteria</taxon>
        <taxon>Bacillati</taxon>
        <taxon>Bacillota</taxon>
        <taxon>Bacilli</taxon>
        <taxon>Bacillales</taxon>
        <taxon>Caryophanaceae</taxon>
        <taxon>Sporosarcina</taxon>
    </lineage>
</organism>
<evidence type="ECO:0000259" key="4">
    <source>
        <dbReference type="Pfam" id="PF00725"/>
    </source>
</evidence>
<dbReference type="RefSeq" id="WP_381539241.1">
    <property type="nucleotide sequence ID" value="NZ_JBHUGI010000034.1"/>
</dbReference>
<dbReference type="SUPFAM" id="SSF51735">
    <property type="entry name" value="NAD(P)-binding Rossmann-fold domains"/>
    <property type="match status" value="1"/>
</dbReference>
<dbReference type="PANTHER" id="PTHR48075:SF5">
    <property type="entry name" value="3-HYDROXYBUTYRYL-COA DEHYDROGENASE"/>
    <property type="match status" value="1"/>
</dbReference>
<dbReference type="InterPro" id="IPR036291">
    <property type="entry name" value="NAD(P)-bd_dom_sf"/>
</dbReference>
<comment type="caution">
    <text evidence="6">The sequence shown here is derived from an EMBL/GenBank/DDBJ whole genome shotgun (WGS) entry which is preliminary data.</text>
</comment>
<dbReference type="PROSITE" id="PS00067">
    <property type="entry name" value="3HCDH"/>
    <property type="match status" value="1"/>
</dbReference>
<dbReference type="PIRSF" id="PIRSF000105">
    <property type="entry name" value="HCDH"/>
    <property type="match status" value="1"/>
</dbReference>
<dbReference type="EMBL" id="JBHUGI010000034">
    <property type="protein sequence ID" value="MFD1929254.1"/>
    <property type="molecule type" value="Genomic_DNA"/>
</dbReference>
<keyword evidence="3 6" id="KW-0560">Oxidoreductase</keyword>
<dbReference type="Pfam" id="PF02737">
    <property type="entry name" value="3HCDH_N"/>
    <property type="match status" value="1"/>
</dbReference>
<dbReference type="EC" id="1.1.1.35" evidence="6"/>
<feature type="domain" description="3-hydroxyacyl-CoA dehydrogenase C-terminal" evidence="4">
    <location>
        <begin position="184"/>
        <end position="280"/>
    </location>
</feature>
<dbReference type="GO" id="GO:0003857">
    <property type="term" value="F:(3S)-3-hydroxyacyl-CoA dehydrogenase (NAD+) activity"/>
    <property type="evidence" value="ECO:0007669"/>
    <property type="project" value="UniProtKB-EC"/>
</dbReference>
<evidence type="ECO:0000313" key="7">
    <source>
        <dbReference type="Proteomes" id="UP001597218"/>
    </source>
</evidence>
<dbReference type="InterPro" id="IPR008927">
    <property type="entry name" value="6-PGluconate_DH-like_C_sf"/>
</dbReference>
<evidence type="ECO:0000256" key="3">
    <source>
        <dbReference type="ARBA" id="ARBA00023002"/>
    </source>
</evidence>
<evidence type="ECO:0000256" key="2">
    <source>
        <dbReference type="ARBA" id="ARBA00009463"/>
    </source>
</evidence>
<dbReference type="Gene3D" id="3.40.50.720">
    <property type="entry name" value="NAD(P)-binding Rossmann-like Domain"/>
    <property type="match status" value="1"/>
</dbReference>
<dbReference type="InterPro" id="IPR013328">
    <property type="entry name" value="6PGD_dom2"/>
</dbReference>
<dbReference type="InterPro" id="IPR006180">
    <property type="entry name" value="3-OHacyl-CoA_DH_CS"/>
</dbReference>
<dbReference type="Proteomes" id="UP001597218">
    <property type="component" value="Unassembled WGS sequence"/>
</dbReference>